<evidence type="ECO:0000313" key="2">
    <source>
        <dbReference type="Proteomes" id="UP000199452"/>
    </source>
</evidence>
<gene>
    <name evidence="1" type="ORF">SAMN05216323_102219</name>
</gene>
<proteinExistence type="predicted"/>
<dbReference type="Proteomes" id="UP000199452">
    <property type="component" value="Unassembled WGS sequence"/>
</dbReference>
<sequence length="39" mass="4263">MHAELGFVAERIESSKINHGAAVVSCTFNMHDFSIQATI</sequence>
<dbReference type="STRING" id="1640674.SAMN05216323_102219"/>
<accession>A0A1G6JXX7</accession>
<reference evidence="1 2" key="1">
    <citation type="submission" date="2016-09" db="EMBL/GenBank/DDBJ databases">
        <authorList>
            <person name="Capua I."/>
            <person name="De Benedictis P."/>
            <person name="Joannis T."/>
            <person name="Lombin L.H."/>
            <person name="Cattoli G."/>
        </authorList>
    </citation>
    <scope>NUCLEOTIDE SEQUENCE [LARGE SCALE GENOMIC DNA]</scope>
    <source>
        <strain evidence="1 2">A7P-90m</strain>
    </source>
</reference>
<organism evidence="1 2">
    <name type="scientific">Williamwhitmania taraxaci</name>
    <dbReference type="NCBI Taxonomy" id="1640674"/>
    <lineage>
        <taxon>Bacteria</taxon>
        <taxon>Pseudomonadati</taxon>
        <taxon>Bacteroidota</taxon>
        <taxon>Bacteroidia</taxon>
        <taxon>Bacteroidales</taxon>
        <taxon>Williamwhitmaniaceae</taxon>
        <taxon>Williamwhitmania</taxon>
    </lineage>
</organism>
<evidence type="ECO:0000313" key="1">
    <source>
        <dbReference type="EMBL" id="SDC23622.1"/>
    </source>
</evidence>
<keyword evidence="2" id="KW-1185">Reference proteome</keyword>
<protein>
    <submittedName>
        <fullName evidence="1">Uncharacterized protein</fullName>
    </submittedName>
</protein>
<name>A0A1G6JXX7_9BACT</name>
<dbReference type="AlphaFoldDB" id="A0A1G6JXX7"/>
<dbReference type="EMBL" id="FMYP01000022">
    <property type="protein sequence ID" value="SDC23622.1"/>
    <property type="molecule type" value="Genomic_DNA"/>
</dbReference>